<accession>A0A0F9DD77</accession>
<organism evidence="1">
    <name type="scientific">marine sediment metagenome</name>
    <dbReference type="NCBI Taxonomy" id="412755"/>
    <lineage>
        <taxon>unclassified sequences</taxon>
        <taxon>metagenomes</taxon>
        <taxon>ecological metagenomes</taxon>
    </lineage>
</organism>
<name>A0A0F9DD77_9ZZZZ</name>
<dbReference type="EMBL" id="LAZR01029398">
    <property type="protein sequence ID" value="KKL59698.1"/>
    <property type="molecule type" value="Genomic_DNA"/>
</dbReference>
<evidence type="ECO:0000313" key="1">
    <source>
        <dbReference type="EMBL" id="KKL59698.1"/>
    </source>
</evidence>
<comment type="caution">
    <text evidence="1">The sequence shown here is derived from an EMBL/GenBank/DDBJ whole genome shotgun (WGS) entry which is preliminary data.</text>
</comment>
<reference evidence="1" key="1">
    <citation type="journal article" date="2015" name="Nature">
        <title>Complex archaea that bridge the gap between prokaryotes and eukaryotes.</title>
        <authorList>
            <person name="Spang A."/>
            <person name="Saw J.H."/>
            <person name="Jorgensen S.L."/>
            <person name="Zaremba-Niedzwiedzka K."/>
            <person name="Martijn J."/>
            <person name="Lind A.E."/>
            <person name="van Eijk R."/>
            <person name="Schleper C."/>
            <person name="Guy L."/>
            <person name="Ettema T.J."/>
        </authorList>
    </citation>
    <scope>NUCLEOTIDE SEQUENCE</scope>
</reference>
<protein>
    <recommendedName>
        <fullName evidence="2">Carrier domain-containing protein</fullName>
    </recommendedName>
</protein>
<sequence length="64" mass="7351">MTDSEAGRLGSVDRDTLIADILQLECDFPVDLTEEFLQSQSLARLRHIYMALRMRVAEPITSRR</sequence>
<evidence type="ECO:0008006" key="2">
    <source>
        <dbReference type="Google" id="ProtNLM"/>
    </source>
</evidence>
<dbReference type="AlphaFoldDB" id="A0A0F9DD77"/>
<gene>
    <name evidence="1" type="ORF">LCGC14_2212740</name>
</gene>
<proteinExistence type="predicted"/>